<keyword evidence="1 7" id="KW-0436">Ligase</keyword>
<keyword evidence="8" id="KW-1185">Reference proteome</keyword>
<feature type="domain" description="AMP-dependent synthetase/ligase" evidence="5">
    <location>
        <begin position="44"/>
        <end position="411"/>
    </location>
</feature>
<dbReference type="SUPFAM" id="SSF56801">
    <property type="entry name" value="Acetyl-CoA synthetase-like"/>
    <property type="match status" value="1"/>
</dbReference>
<keyword evidence="3" id="KW-0067">ATP-binding</keyword>
<dbReference type="InterPro" id="IPR025110">
    <property type="entry name" value="AMP-bd_C"/>
</dbReference>
<evidence type="ECO:0000256" key="4">
    <source>
        <dbReference type="SAM" id="MobiDB-lite"/>
    </source>
</evidence>
<dbReference type="GO" id="GO:0005524">
    <property type="term" value="F:ATP binding"/>
    <property type="evidence" value="ECO:0007669"/>
    <property type="project" value="UniProtKB-KW"/>
</dbReference>
<dbReference type="EMBL" id="FPAB01000001">
    <property type="protein sequence ID" value="SFS40671.1"/>
    <property type="molecule type" value="Genomic_DNA"/>
</dbReference>
<dbReference type="InterPro" id="IPR000873">
    <property type="entry name" value="AMP-dep_synth/lig_dom"/>
</dbReference>
<dbReference type="PANTHER" id="PTHR43767:SF1">
    <property type="entry name" value="NONRIBOSOMAL PEPTIDE SYNTHASE PES1 (EUROFUNG)-RELATED"/>
    <property type="match status" value="1"/>
</dbReference>
<feature type="region of interest" description="Disordered" evidence="4">
    <location>
        <begin position="376"/>
        <end position="399"/>
    </location>
</feature>
<dbReference type="Gene3D" id="2.30.38.10">
    <property type="entry name" value="Luciferase, Domain 3"/>
    <property type="match status" value="1"/>
</dbReference>
<accession>A0A1I6PKA9</accession>
<dbReference type="Pfam" id="PF00501">
    <property type="entry name" value="AMP-binding"/>
    <property type="match status" value="1"/>
</dbReference>
<dbReference type="FunFam" id="2.30.38.10:FF:000003">
    <property type="entry name" value="Vibriobactin-specific 2,3-dihydroxybenzoate-AMP ligase"/>
    <property type="match status" value="1"/>
</dbReference>
<evidence type="ECO:0000256" key="3">
    <source>
        <dbReference type="ARBA" id="ARBA00022840"/>
    </source>
</evidence>
<dbReference type="InterPro" id="IPR050237">
    <property type="entry name" value="ATP-dep_AMP-bd_enzyme"/>
</dbReference>
<dbReference type="RefSeq" id="WP_093842061.1">
    <property type="nucleotide sequence ID" value="NZ_FPAB01000001.1"/>
</dbReference>
<reference evidence="8" key="1">
    <citation type="submission" date="2016-10" db="EMBL/GenBank/DDBJ databases">
        <authorList>
            <person name="Varghese N."/>
            <person name="Submissions S."/>
        </authorList>
    </citation>
    <scope>NUCLEOTIDE SEQUENCE [LARGE SCALE GENOMIC DNA]</scope>
    <source>
        <strain evidence="8">CGMCC 4.7047</strain>
    </source>
</reference>
<evidence type="ECO:0000313" key="8">
    <source>
        <dbReference type="Proteomes" id="UP000198873"/>
    </source>
</evidence>
<dbReference type="STRING" id="1176198.SAMN05444716_101570"/>
<dbReference type="GO" id="GO:0016878">
    <property type="term" value="F:acid-thiol ligase activity"/>
    <property type="evidence" value="ECO:0007669"/>
    <property type="project" value="UniProtKB-ARBA"/>
</dbReference>
<evidence type="ECO:0000313" key="7">
    <source>
        <dbReference type="EMBL" id="SFS40671.1"/>
    </source>
</evidence>
<protein>
    <submittedName>
        <fullName evidence="7">2,3-dihydroxybenzoate-AMP ligase</fullName>
    </submittedName>
</protein>
<proteinExistence type="predicted"/>
<organism evidence="7 8">
    <name type="scientific">Streptomyces harbinensis</name>
    <dbReference type="NCBI Taxonomy" id="1176198"/>
    <lineage>
        <taxon>Bacteria</taxon>
        <taxon>Bacillati</taxon>
        <taxon>Actinomycetota</taxon>
        <taxon>Actinomycetes</taxon>
        <taxon>Kitasatosporales</taxon>
        <taxon>Streptomycetaceae</taxon>
        <taxon>Streptomyces</taxon>
    </lineage>
</organism>
<gene>
    <name evidence="7" type="ORF">SAMN05444716_101570</name>
</gene>
<dbReference type="CDD" id="cd05920">
    <property type="entry name" value="23DHB-AMP_lg"/>
    <property type="match status" value="1"/>
</dbReference>
<evidence type="ECO:0000256" key="1">
    <source>
        <dbReference type="ARBA" id="ARBA00022598"/>
    </source>
</evidence>
<dbReference type="InterPro" id="IPR020845">
    <property type="entry name" value="AMP-binding_CS"/>
</dbReference>
<evidence type="ECO:0000259" key="6">
    <source>
        <dbReference type="Pfam" id="PF13193"/>
    </source>
</evidence>
<evidence type="ECO:0000259" key="5">
    <source>
        <dbReference type="Pfam" id="PF00501"/>
    </source>
</evidence>
<dbReference type="PROSITE" id="PS00455">
    <property type="entry name" value="AMP_BINDING"/>
    <property type="match status" value="1"/>
</dbReference>
<feature type="domain" description="AMP-binding enzyme C-terminal" evidence="6">
    <location>
        <begin position="462"/>
        <end position="536"/>
    </location>
</feature>
<dbReference type="Pfam" id="PF13193">
    <property type="entry name" value="AMP-binding_C"/>
    <property type="match status" value="1"/>
</dbReference>
<evidence type="ECO:0000256" key="2">
    <source>
        <dbReference type="ARBA" id="ARBA00022741"/>
    </source>
</evidence>
<dbReference type="AlphaFoldDB" id="A0A1I6PKA9"/>
<dbReference type="Gene3D" id="3.40.50.980">
    <property type="match status" value="2"/>
</dbReference>
<dbReference type="Gene3D" id="3.30.300.30">
    <property type="match status" value="1"/>
</dbReference>
<dbReference type="PANTHER" id="PTHR43767">
    <property type="entry name" value="LONG-CHAIN-FATTY-ACID--COA LIGASE"/>
    <property type="match status" value="1"/>
</dbReference>
<dbReference type="InterPro" id="IPR045851">
    <property type="entry name" value="AMP-bd_C_sf"/>
</dbReference>
<name>A0A1I6PKA9_9ACTN</name>
<keyword evidence="2" id="KW-0547">Nucleotide-binding</keyword>
<sequence>MDAPPSREPDRAPADWPGWPAEDVQRYRAAGYWRDELLGDIPARQAAERPHASALVDGERRWTYAELDRDIRALSGGLHRLGFRPGDRVIVQLPNQAEFVLLWFALHRLGAVPVHAMPGHRRAEIGHLARLTEAAGYVVPDRHARFDHRELAAEIRENHRTLQRVIVVGDPGGHPDFLPFDTLYGDGTGPAAPPSPRAPGDLALLLLSGGTTGTPKLIPRTHHDYAYNARTAAGICRLGPDTVYLAVLPLAFNFTLACPGILGTLMSGGTVVIAPNPDPLTAFRLIEREGVTVTAVNPPLVPYWLSEHRAHQPDLATLQLLQVGAARLPDDLARRIGPELGCRLQQVFGMAEGLLNLTSPDDPEEIICTTQGRPISPADEIRVTGPDGRPVPDGHTGELLTRGPYTLRGYYRSPGHAATHFTDDGFYRTGDLVRRLPSGHLTVVGRVKDQINRGGEKIDATEVEDHLLAHPGVLQAAVVAVPDTALGERSVAFLVSDEAPTVRGIAAFLRERGLAAYKAPDRVRLIDRMPLTAVGKIDKNALRALI</sequence>
<dbReference type="Proteomes" id="UP000198873">
    <property type="component" value="Unassembled WGS sequence"/>
</dbReference>